<feature type="transmembrane region" description="Helical" evidence="1">
    <location>
        <begin position="14"/>
        <end position="33"/>
    </location>
</feature>
<comment type="caution">
    <text evidence="3">The sequence shown here is derived from an EMBL/GenBank/DDBJ whole genome shotgun (WGS) entry which is preliminary data.</text>
</comment>
<dbReference type="EMBL" id="MGAQ01000020">
    <property type="protein sequence ID" value="OGK50196.1"/>
    <property type="molecule type" value="Genomic_DNA"/>
</dbReference>
<keyword evidence="1" id="KW-1133">Transmembrane helix</keyword>
<evidence type="ECO:0000256" key="1">
    <source>
        <dbReference type="SAM" id="Phobius"/>
    </source>
</evidence>
<feature type="transmembrane region" description="Helical" evidence="1">
    <location>
        <begin position="152"/>
        <end position="170"/>
    </location>
</feature>
<reference evidence="3 4" key="1">
    <citation type="journal article" date="2016" name="Nat. Commun.">
        <title>Thousands of microbial genomes shed light on interconnected biogeochemical processes in an aquifer system.</title>
        <authorList>
            <person name="Anantharaman K."/>
            <person name="Brown C.T."/>
            <person name="Hug L.A."/>
            <person name="Sharon I."/>
            <person name="Castelle C.J."/>
            <person name="Probst A.J."/>
            <person name="Thomas B.C."/>
            <person name="Singh A."/>
            <person name="Wilkins M.J."/>
            <person name="Karaoz U."/>
            <person name="Brodie E.L."/>
            <person name="Williams K.H."/>
            <person name="Hubbard S.S."/>
            <person name="Banfield J.F."/>
        </authorList>
    </citation>
    <scope>NUCLEOTIDE SEQUENCE [LARGE SCALE GENOMIC DNA]</scope>
</reference>
<feature type="transmembrane region" description="Helical" evidence="1">
    <location>
        <begin position="200"/>
        <end position="218"/>
    </location>
</feature>
<feature type="transmembrane region" description="Helical" evidence="1">
    <location>
        <begin position="406"/>
        <end position="424"/>
    </location>
</feature>
<feature type="transmembrane region" description="Helical" evidence="1">
    <location>
        <begin position="368"/>
        <end position="386"/>
    </location>
</feature>
<feature type="transmembrane region" description="Helical" evidence="1">
    <location>
        <begin position="567"/>
        <end position="587"/>
    </location>
</feature>
<dbReference type="Pfam" id="PF10131">
    <property type="entry name" value="PTPS_related"/>
    <property type="match status" value="1"/>
</dbReference>
<organism evidence="3 4">
    <name type="scientific">Candidatus Roizmanbacteria bacterium RIFCSPLOWO2_01_FULL_40_42</name>
    <dbReference type="NCBI Taxonomy" id="1802066"/>
    <lineage>
        <taxon>Bacteria</taxon>
        <taxon>Candidatus Roizmaniibacteriota</taxon>
    </lineage>
</organism>
<proteinExistence type="predicted"/>
<accession>A0A1F7J3K7</accession>
<feature type="domain" description="Membrane protein 6-pyruvoyl-tetrahydropterin synthase-related" evidence="2">
    <location>
        <begin position="78"/>
        <end position="451"/>
    </location>
</feature>
<keyword evidence="1" id="KW-0472">Membrane</keyword>
<evidence type="ECO:0000313" key="3">
    <source>
        <dbReference type="EMBL" id="OGK50196.1"/>
    </source>
</evidence>
<dbReference type="AlphaFoldDB" id="A0A1F7J3K7"/>
<gene>
    <name evidence="3" type="ORF">A3B50_00210</name>
</gene>
<name>A0A1F7J3K7_9BACT</name>
<feature type="transmembrane region" description="Helical" evidence="1">
    <location>
        <begin position="102"/>
        <end position="122"/>
    </location>
</feature>
<feature type="transmembrane region" description="Helical" evidence="1">
    <location>
        <begin position="129"/>
        <end position="146"/>
    </location>
</feature>
<feature type="transmembrane region" description="Helical" evidence="1">
    <location>
        <begin position="331"/>
        <end position="348"/>
    </location>
</feature>
<keyword evidence="1" id="KW-0812">Transmembrane</keyword>
<feature type="transmembrane region" description="Helical" evidence="1">
    <location>
        <begin position="225"/>
        <end position="245"/>
    </location>
</feature>
<dbReference type="Proteomes" id="UP000178558">
    <property type="component" value="Unassembled WGS sequence"/>
</dbReference>
<dbReference type="InterPro" id="IPR018776">
    <property type="entry name" value="Membrane_prot_PTPS-rel_domain"/>
</dbReference>
<feature type="transmembrane region" description="Helical" evidence="1">
    <location>
        <begin position="177"/>
        <end position="194"/>
    </location>
</feature>
<sequence>MFKRVLGFITAHKLPFELLAIFIITIPAFVSLVNPHYFSMHDSQHVARLFLLDQGIRQGYFFPRWVDTLGFNFGYPLFNFYPPLVYYLAELFHLVGVSLTQSIKLVFILGFILSAVGMYLLARRHLGRAAGFLAAVLYTYFSYHAVLIYVRGALAEFFTLSLLPVLFLSLDSLRDKLTIKSSLVFGVLFALLILNHPLIAAPFLMYLFFTYLFYLIISKGKRWRLTLLLSLGGLTGLLLSAFFWLPSMLERRFTLVDSILTKELAMYKIHFVCLGQFLNSPWGYGGSIPGCFDGLSFQLGKIHLGLILIAGIVAFWFAIKRKSISENFEYFTFFLFLLLFSVFMTVGSSKQVWDNISYLWYLQFPWRFFTFTALFVSMIGAFALHYAQRILTSYHVSHTIVKRFQVGFLLAISIVTIAVYQKYFRPSSYLPADDRALTSFYEIADRVSRTSFEFAPVGVKTKQSELNTTAFDIEKKDIPTGRYRVVQGDVPITPLTDKFNEKKFFTDAGAPGVIQVNTFDFPGWTYYVDGNKDIHGADNTYKRITIPVAEGHHEHLLRFEDTPVRKIANIISAVTLVSLLVFFGFQFKKSKA</sequence>
<protein>
    <recommendedName>
        <fullName evidence="2">Membrane protein 6-pyruvoyl-tetrahydropterin synthase-related domain-containing protein</fullName>
    </recommendedName>
</protein>
<evidence type="ECO:0000313" key="4">
    <source>
        <dbReference type="Proteomes" id="UP000178558"/>
    </source>
</evidence>
<evidence type="ECO:0000259" key="2">
    <source>
        <dbReference type="Pfam" id="PF10131"/>
    </source>
</evidence>
<feature type="transmembrane region" description="Helical" evidence="1">
    <location>
        <begin position="302"/>
        <end position="319"/>
    </location>
</feature>